<name>A0A6C0HCE5_9ZZZZ</name>
<reference evidence="1" key="1">
    <citation type="journal article" date="2020" name="Nature">
        <title>Giant virus diversity and host interactions through global metagenomics.</title>
        <authorList>
            <person name="Schulz F."/>
            <person name="Roux S."/>
            <person name="Paez-Espino D."/>
            <person name="Jungbluth S."/>
            <person name="Walsh D.A."/>
            <person name="Denef V.J."/>
            <person name="McMahon K.D."/>
            <person name="Konstantinidis K.T."/>
            <person name="Eloe-Fadrosh E.A."/>
            <person name="Kyrpides N.C."/>
            <person name="Woyke T."/>
        </authorList>
    </citation>
    <scope>NUCLEOTIDE SEQUENCE</scope>
    <source>
        <strain evidence="1">GVMAG-M-3300023179-91</strain>
    </source>
</reference>
<proteinExistence type="predicted"/>
<organism evidence="1">
    <name type="scientific">viral metagenome</name>
    <dbReference type="NCBI Taxonomy" id="1070528"/>
    <lineage>
        <taxon>unclassified sequences</taxon>
        <taxon>metagenomes</taxon>
        <taxon>organismal metagenomes</taxon>
    </lineage>
</organism>
<accession>A0A6C0HCE5</accession>
<evidence type="ECO:0000313" key="1">
    <source>
        <dbReference type="EMBL" id="QHT78124.1"/>
    </source>
</evidence>
<protein>
    <submittedName>
        <fullName evidence="1">Uncharacterized protein</fullName>
    </submittedName>
</protein>
<dbReference type="EMBL" id="MN739929">
    <property type="protein sequence ID" value="QHT78124.1"/>
    <property type="molecule type" value="Genomic_DNA"/>
</dbReference>
<sequence length="418" mass="47770">MSRFNTSTNYPLIPNANEYMIEQRVVSIHSEDRDVTKWPSSSNFEIELPDDYVNVSTVKLGNYTFPANYNTFSLAQANIGMTFKISNPFNPADHGFFDPLLNATFQALYAHIDENFIVAISEGFYNPIQIATELTNRFNEAVDVYIYDYLTKNYPDLLEQYIQQGGYKQFVIVYNQVTQTLWFGNKSSGFILTNDSPFYIIRNELLGIQCLQQQLDDFSNWGLPAFLGFTRCPTPTITNKYPGVYPRFYYGDALTSGDNGYWLLPDSQYQTQNVYYLEAPAKINLMGNAYFYIEIAGLNNIDETSPFSLTPFTYKTNETNGVHNSAFAKIGVTTTPISQWYDSNTEAVKIFNPPAERIRKLKIKIRYHNGLLVEFGKFNYSFNLIFQILRPQNLRTYITFDPTSNALSGSSTAVAKKS</sequence>
<dbReference type="AlphaFoldDB" id="A0A6C0HCE5"/>